<dbReference type="EC" id="3.1.-.-" evidence="12"/>
<gene>
    <name evidence="12" type="primary">fen</name>
    <name evidence="15" type="ordered locus">Metok_1233</name>
</gene>
<dbReference type="HOGENOM" id="CLU_032444_0_0_2"/>
<comment type="function">
    <text evidence="12">Structure-specific nuclease with 5'-flap endonuclease and 5'-3' exonuclease activities involved in DNA replication and repair. During DNA replication, cleaves the 5'-overhanging flap structure that is generated by displacement synthesis when DNA polymerase encounters the 5'-end of a downstream Okazaki fragment. Binds the unpaired 3'-DNA end and kinks the DNA to facilitate 5' cleavage specificity. Cleaves one nucleotide into the double-stranded DNA from the junction in flap DNA, leaving a nick for ligation. Also involved in the base excision repair (BER) pathway. Acts as a genome stabilization factor that prevents flaps from equilibrating into structurs that lead to duplications and deletions. Also possesses 5'-3' exonuclease activity on nicked or gapped double-stranded DNA.</text>
</comment>
<comment type="caution">
    <text evidence="12">Lacks conserved residue(s) required for the propagation of feature annotation.</text>
</comment>
<feature type="binding site" evidence="12">
    <location>
        <position position="224"/>
    </location>
    <ligand>
        <name>Mg(2+)</name>
        <dbReference type="ChEBI" id="CHEBI:18420"/>
        <label>2</label>
    </ligand>
</feature>
<dbReference type="PRINTS" id="PR00853">
    <property type="entry name" value="XPGRADSUPER"/>
</dbReference>
<dbReference type="EMBL" id="CP002792">
    <property type="protein sequence ID" value="AEH07201.1"/>
    <property type="molecule type" value="Genomic_DNA"/>
</dbReference>
<keyword evidence="8 12" id="KW-0460">Magnesium</keyword>
<evidence type="ECO:0000256" key="8">
    <source>
        <dbReference type="ARBA" id="ARBA00022842"/>
    </source>
</evidence>
<name>F8AJL5_METOI</name>
<sequence length="324" mass="37050">MGVQFNDLIPKKEISLKDLKNKTVAIDSMNILYQFLSSIRLRDGSPLRNSKGEITSTYNGIFYKNIYMLENDITPIWVFDGKPPELKHKTREERKKVKEKAMEEYISAKEEGNLEDMQKYAKRINYLEPKVVENSKRLLNLMGIPFINAPSEGEAQCSYMAKKGDVYAVVSQDYDALLYGAPRTVRNITASNKPLELIELDEVLGALNITLDNLIDMAILIGTDYNIGGVKGIGPKKALDIVKNNKMGEYIKNIENYEVIKNIFKHPKVTDEYSLKLGAPNIEELRKFLIDENNFSENRILPSLKKLEKIVNKKKSQTTIESWF</sequence>
<keyword evidence="4 12" id="KW-0255">Endonuclease</keyword>
<feature type="binding site" evidence="12">
    <location>
        <position position="175"/>
    </location>
    <ligand>
        <name>Mg(2+)</name>
        <dbReference type="ChEBI" id="CHEBI:18420"/>
        <label>2</label>
    </ligand>
</feature>
<dbReference type="GeneID" id="10773389"/>
<keyword evidence="7 12" id="KW-0269">Exonuclease</keyword>
<keyword evidence="3 12" id="KW-0479">Metal-binding</keyword>
<dbReference type="SUPFAM" id="SSF47807">
    <property type="entry name" value="5' to 3' exonuclease, C-terminal subdomain"/>
    <property type="match status" value="1"/>
</dbReference>
<dbReference type="eggNOG" id="arCOG04050">
    <property type="taxonomic scope" value="Archaea"/>
</dbReference>
<dbReference type="SMART" id="SM00485">
    <property type="entry name" value="XPGN"/>
    <property type="match status" value="1"/>
</dbReference>
<dbReference type="PANTHER" id="PTHR11081">
    <property type="entry name" value="FLAP ENDONUCLEASE FAMILY MEMBER"/>
    <property type="match status" value="1"/>
</dbReference>
<dbReference type="AlphaFoldDB" id="F8AJL5"/>
<keyword evidence="5 12" id="KW-0227">DNA damage</keyword>
<dbReference type="PANTHER" id="PTHR11081:SF9">
    <property type="entry name" value="FLAP ENDONUCLEASE 1"/>
    <property type="match status" value="1"/>
</dbReference>
<dbReference type="InterPro" id="IPR023426">
    <property type="entry name" value="Flap_endonuc"/>
</dbReference>
<evidence type="ECO:0000256" key="12">
    <source>
        <dbReference type="HAMAP-Rule" id="MF_00614"/>
    </source>
</evidence>
<dbReference type="RefSeq" id="WP_013867384.1">
    <property type="nucleotide sequence ID" value="NC_015636.1"/>
</dbReference>
<dbReference type="KEGG" id="mok:Metok_1233"/>
<dbReference type="GO" id="GO:0017108">
    <property type="term" value="F:5'-flap endonuclease activity"/>
    <property type="evidence" value="ECO:0007669"/>
    <property type="project" value="UniProtKB-UniRule"/>
</dbReference>
<dbReference type="STRING" id="647113.Metok_1233"/>
<dbReference type="GO" id="GO:0008409">
    <property type="term" value="F:5'-3' exonuclease activity"/>
    <property type="evidence" value="ECO:0007669"/>
    <property type="project" value="UniProtKB-UniRule"/>
</dbReference>
<dbReference type="Proteomes" id="UP000009296">
    <property type="component" value="Chromosome"/>
</dbReference>
<dbReference type="SMART" id="SM00484">
    <property type="entry name" value="XPGI"/>
    <property type="match status" value="1"/>
</dbReference>
<feature type="binding site" evidence="12">
    <location>
        <position position="80"/>
    </location>
    <ligand>
        <name>Mg(2+)</name>
        <dbReference type="ChEBI" id="CHEBI:18420"/>
        <label>1</label>
    </ligand>
</feature>
<dbReference type="SUPFAM" id="SSF88723">
    <property type="entry name" value="PIN domain-like"/>
    <property type="match status" value="1"/>
</dbReference>
<evidence type="ECO:0000256" key="7">
    <source>
        <dbReference type="ARBA" id="ARBA00022839"/>
    </source>
</evidence>
<feature type="region of interest" description="Interaction with PCNA" evidence="12">
    <location>
        <begin position="316"/>
        <end position="324"/>
    </location>
</feature>
<keyword evidence="9 12" id="KW-0234">DNA repair</keyword>
<comment type="similarity">
    <text evidence="12">Belongs to the XPG/RAD2 endonuclease family. FEN1 subfamily.</text>
</comment>
<evidence type="ECO:0000256" key="2">
    <source>
        <dbReference type="ARBA" id="ARBA00022722"/>
    </source>
</evidence>
<organism evidence="15 16">
    <name type="scientific">Methanothermococcus okinawensis (strain DSM 14208 / JCM 11175 / IH1)</name>
    <dbReference type="NCBI Taxonomy" id="647113"/>
    <lineage>
        <taxon>Archaea</taxon>
        <taxon>Methanobacteriati</taxon>
        <taxon>Methanobacteriota</taxon>
        <taxon>Methanomada group</taxon>
        <taxon>Methanococci</taxon>
        <taxon>Methanococcales</taxon>
        <taxon>Methanococcaceae</taxon>
        <taxon>Methanothermococcus</taxon>
    </lineage>
</organism>
<feature type="domain" description="XPG-I" evidence="13">
    <location>
        <begin position="140"/>
        <end position="209"/>
    </location>
</feature>
<dbReference type="Pfam" id="PF00752">
    <property type="entry name" value="XPG_N"/>
    <property type="match status" value="1"/>
</dbReference>
<keyword evidence="2 12" id="KW-0540">Nuclease</keyword>
<dbReference type="OrthoDB" id="9593at2157"/>
<dbReference type="InterPro" id="IPR019973">
    <property type="entry name" value="Flap_endonuc_arc"/>
</dbReference>
<dbReference type="InterPro" id="IPR006086">
    <property type="entry name" value="XPG-I_dom"/>
</dbReference>
<evidence type="ECO:0000313" key="15">
    <source>
        <dbReference type="EMBL" id="AEH07201.1"/>
    </source>
</evidence>
<dbReference type="InterPro" id="IPR006084">
    <property type="entry name" value="XPG/Rad2"/>
</dbReference>
<keyword evidence="6 12" id="KW-0378">Hydrolase</keyword>
<evidence type="ECO:0000256" key="3">
    <source>
        <dbReference type="ARBA" id="ARBA00022723"/>
    </source>
</evidence>
<evidence type="ECO:0000256" key="6">
    <source>
        <dbReference type="ARBA" id="ARBA00022801"/>
    </source>
</evidence>
<dbReference type="Pfam" id="PF00867">
    <property type="entry name" value="XPG_I"/>
    <property type="match status" value="1"/>
</dbReference>
<feature type="binding site" evidence="12">
    <location>
        <position position="154"/>
    </location>
    <ligand>
        <name>Mg(2+)</name>
        <dbReference type="ChEBI" id="CHEBI:18420"/>
        <label>1</label>
    </ligand>
</feature>
<dbReference type="FunFam" id="3.40.50.1010:FF:000016">
    <property type="entry name" value="Flap endonuclease 1"/>
    <property type="match status" value="1"/>
</dbReference>
<dbReference type="GO" id="GO:0043137">
    <property type="term" value="P:DNA replication, removal of RNA primer"/>
    <property type="evidence" value="ECO:0007669"/>
    <property type="project" value="UniProtKB-UniRule"/>
</dbReference>
<evidence type="ECO:0000259" key="14">
    <source>
        <dbReference type="SMART" id="SM00485"/>
    </source>
</evidence>
<evidence type="ECO:0000313" key="16">
    <source>
        <dbReference type="Proteomes" id="UP000009296"/>
    </source>
</evidence>
<dbReference type="GO" id="GO:0000287">
    <property type="term" value="F:magnesium ion binding"/>
    <property type="evidence" value="ECO:0007669"/>
    <property type="project" value="UniProtKB-UniRule"/>
</dbReference>
<feature type="binding site" evidence="12">
    <location>
        <position position="152"/>
    </location>
    <ligand>
        <name>Mg(2+)</name>
        <dbReference type="ChEBI" id="CHEBI:18420"/>
        <label>1</label>
    </ligand>
</feature>
<evidence type="ECO:0000256" key="5">
    <source>
        <dbReference type="ARBA" id="ARBA00022763"/>
    </source>
</evidence>
<dbReference type="InterPro" id="IPR029060">
    <property type="entry name" value="PIN-like_dom_sf"/>
</dbReference>
<reference evidence="15" key="1">
    <citation type="submission" date="2011-05" db="EMBL/GenBank/DDBJ databases">
        <title>Complete sequence of chromosome of Methanothermococcus okinawensis IH1.</title>
        <authorList>
            <consortium name="US DOE Joint Genome Institute"/>
            <person name="Lucas S."/>
            <person name="Han J."/>
            <person name="Lapidus A."/>
            <person name="Cheng J.-F."/>
            <person name="Goodwin L."/>
            <person name="Pitluck S."/>
            <person name="Peters L."/>
            <person name="Mikhailova N."/>
            <person name="Held B."/>
            <person name="Han C."/>
            <person name="Tapia R."/>
            <person name="Land M."/>
            <person name="Hauser L."/>
            <person name="Kyrpides N."/>
            <person name="Ivanova N."/>
            <person name="Pagani I."/>
            <person name="Sieprawska-Lupa M."/>
            <person name="Takai K."/>
            <person name="Miyazaki J."/>
            <person name="Whitman W."/>
            <person name="Woyke T."/>
        </authorList>
    </citation>
    <scope>NUCLEOTIDE SEQUENCE [LARGE SCALE GENOMIC DNA]</scope>
    <source>
        <strain evidence="15">IH1</strain>
    </source>
</reference>
<dbReference type="HAMAP" id="MF_00614">
    <property type="entry name" value="Fen"/>
    <property type="match status" value="1"/>
</dbReference>
<evidence type="ECO:0000256" key="10">
    <source>
        <dbReference type="ARBA" id="ARBA00024702"/>
    </source>
</evidence>
<dbReference type="NCBIfam" id="TIGR03674">
    <property type="entry name" value="fen_arch"/>
    <property type="match status" value="1"/>
</dbReference>
<proteinExistence type="inferred from homology"/>
<evidence type="ECO:0000256" key="9">
    <source>
        <dbReference type="ARBA" id="ARBA00023204"/>
    </source>
</evidence>
<comment type="cofactor">
    <cofactor evidence="12">
        <name>Mg(2+)</name>
        <dbReference type="ChEBI" id="CHEBI:18420"/>
    </cofactor>
    <text evidence="12">Binds 2 magnesium ions per subunit. They probably participate in the reaction catalyzed by the enzyme. May bind an additional third magnesium ion after substrate binding.</text>
</comment>
<comment type="function">
    <text evidence="10">Structure-specific nuclease with 5'-flap endonuclease and 5'-3' exonuclease activities involved in DNA replication and repair. During DNA replication, cleaves the 5'-overhanging flap structure that is generated by displacement synthesis when DNA polymerase encounters the 5'-end of a downstream Okazaki fragment. Binds the unpaired 3'-DNA end and kinks the DNA to facilitate 5' cleavage specificity. Cleaves one nucleotide into the double-stranded DNA from the junction in flap DNA, leaving a nick for ligation. Also involved in the base excision repair (BER) pathway. Acts as a genome stabilization factor that prevents flaps from equilibrating into structures that lead to duplications and deletions. Also possesses 5'-3' exonuclease activity on nicked or gapped double-stranded DNA.</text>
</comment>
<dbReference type="CDD" id="cd09867">
    <property type="entry name" value="PIN_FEN1"/>
    <property type="match status" value="1"/>
</dbReference>
<keyword evidence="16" id="KW-1185">Reference proteome</keyword>
<evidence type="ECO:0000259" key="13">
    <source>
        <dbReference type="SMART" id="SM00484"/>
    </source>
</evidence>
<feature type="domain" description="XPG N-terminal" evidence="14">
    <location>
        <begin position="1"/>
        <end position="101"/>
    </location>
</feature>
<evidence type="ECO:0000256" key="4">
    <source>
        <dbReference type="ARBA" id="ARBA00022759"/>
    </source>
</evidence>
<feature type="region of interest" description="N-domain" evidence="12">
    <location>
        <begin position="1"/>
        <end position="98"/>
    </location>
</feature>
<accession>F8AJL5</accession>
<dbReference type="InterPro" id="IPR036279">
    <property type="entry name" value="5-3_exonuclease_C_sf"/>
</dbReference>
<dbReference type="InterPro" id="IPR006085">
    <property type="entry name" value="XPG_DNA_repair_N"/>
</dbReference>
<feature type="binding site" evidence="12">
    <location>
        <position position="27"/>
    </location>
    <ligand>
        <name>Mg(2+)</name>
        <dbReference type="ChEBI" id="CHEBI:18420"/>
        <label>1</label>
    </ligand>
</feature>
<dbReference type="InterPro" id="IPR008918">
    <property type="entry name" value="HhH2"/>
</dbReference>
<dbReference type="GO" id="GO:0003677">
    <property type="term" value="F:DNA binding"/>
    <property type="evidence" value="ECO:0007669"/>
    <property type="project" value="UniProtKB-UniRule"/>
</dbReference>
<dbReference type="Gene3D" id="3.40.50.1010">
    <property type="entry name" value="5'-nuclease"/>
    <property type="match status" value="1"/>
</dbReference>
<evidence type="ECO:0000256" key="11">
    <source>
        <dbReference type="ARBA" id="ARBA00065981"/>
    </source>
</evidence>
<protein>
    <recommendedName>
        <fullName evidence="12">Flap endonuclease 1</fullName>
        <shortName evidence="12">FEN-1</shortName>
        <ecNumber evidence="12">3.1.-.-</ecNumber>
    </recommendedName>
    <alternativeName>
        <fullName evidence="12">Flap structure-specific endonuclease 1</fullName>
    </alternativeName>
</protein>
<feature type="binding site" evidence="12">
    <location>
        <position position="173"/>
    </location>
    <ligand>
        <name>Mg(2+)</name>
        <dbReference type="ChEBI" id="CHEBI:18420"/>
        <label>2</label>
    </ligand>
</feature>
<comment type="subunit">
    <text evidence="11 12">Interacts with PCNA. PCNA stimulates the nuclease activity without altering cleavage specificity.</text>
</comment>
<keyword evidence="1 12" id="KW-0235">DNA replication</keyword>
<evidence type="ECO:0000256" key="1">
    <source>
        <dbReference type="ARBA" id="ARBA00022705"/>
    </source>
</evidence>
<dbReference type="Gene3D" id="1.10.150.20">
    <property type="entry name" value="5' to 3' exonuclease, C-terminal subdomain"/>
    <property type="match status" value="1"/>
</dbReference>
<dbReference type="SMART" id="SM00279">
    <property type="entry name" value="HhH2"/>
    <property type="match status" value="1"/>
</dbReference>
<dbReference type="GO" id="GO:0006281">
    <property type="term" value="P:DNA repair"/>
    <property type="evidence" value="ECO:0007669"/>
    <property type="project" value="UniProtKB-UniRule"/>
</dbReference>